<proteinExistence type="predicted"/>
<keyword evidence="2" id="KW-1185">Reference proteome</keyword>
<protein>
    <submittedName>
        <fullName evidence="1">Uncharacterized protein</fullName>
    </submittedName>
</protein>
<reference evidence="1 2" key="1">
    <citation type="journal article" date="2010" name="ChemBioChem">
        <title>Cloning and characterization of the biosynthetic gene cluster of 16-membered macrolide antibiotic FD-891: involvement of a dual functional cytochrome P450 monooxygenase catalyzing epoxidation and hydroxylation.</title>
        <authorList>
            <person name="Kudo F."/>
            <person name="Motegi A."/>
            <person name="Mizoue K."/>
            <person name="Eguchi T."/>
        </authorList>
    </citation>
    <scope>NUCLEOTIDE SEQUENCE [LARGE SCALE GENOMIC DNA]</scope>
    <source>
        <strain evidence="1 2">A-8890</strain>
    </source>
</reference>
<sequence length="65" mass="7073">MATIELPDDLLALETAAWNEIQAGRLTLDTANAVQDAITRHAAEAGIGRYDLEMAVKRAVRHGQE</sequence>
<organism evidence="1 2">
    <name type="scientific">Streptomyces graminofaciens</name>
    <dbReference type="NCBI Taxonomy" id="68212"/>
    <lineage>
        <taxon>Bacteria</taxon>
        <taxon>Bacillati</taxon>
        <taxon>Actinomycetota</taxon>
        <taxon>Actinomycetes</taxon>
        <taxon>Kitasatosporales</taxon>
        <taxon>Streptomycetaceae</taxon>
        <taxon>Streptomyces</taxon>
    </lineage>
</organism>
<gene>
    <name evidence="1" type="ORF">SGFS_012670</name>
</gene>
<evidence type="ECO:0000313" key="1">
    <source>
        <dbReference type="EMBL" id="BBC29973.1"/>
    </source>
</evidence>
<dbReference type="RefSeq" id="WP_286248240.1">
    <property type="nucleotide sequence ID" value="NZ_AP018448.1"/>
</dbReference>
<dbReference type="EMBL" id="AP018448">
    <property type="protein sequence ID" value="BBC29973.1"/>
    <property type="molecule type" value="Genomic_DNA"/>
</dbReference>
<evidence type="ECO:0000313" key="2">
    <source>
        <dbReference type="Proteomes" id="UP001321542"/>
    </source>
</evidence>
<accession>A0ABN5VAP8</accession>
<dbReference type="Proteomes" id="UP001321542">
    <property type="component" value="Chromosome"/>
</dbReference>
<name>A0ABN5VAP8_9ACTN</name>
<reference evidence="1 2" key="2">
    <citation type="journal article" date="2023" name="ChemBioChem">
        <title>Acyltransferase Domain Exchange between Two Independent Type I Polyketide Synthases in the Same Producer Strain of Macrolide Antibiotics.</title>
        <authorList>
            <person name="Kudo F."/>
            <person name="Kishikawa K."/>
            <person name="Tsuboi K."/>
            <person name="Kido T."/>
            <person name="Usui T."/>
            <person name="Hashimoto J."/>
            <person name="Shin-Ya K."/>
            <person name="Miyanaga A."/>
            <person name="Eguchi T."/>
        </authorList>
    </citation>
    <scope>NUCLEOTIDE SEQUENCE [LARGE SCALE GENOMIC DNA]</scope>
    <source>
        <strain evidence="1 2">A-8890</strain>
    </source>
</reference>